<evidence type="ECO:0000256" key="1">
    <source>
        <dbReference type="ARBA" id="ARBA00023015"/>
    </source>
</evidence>
<dbReference type="EMBL" id="CP111018">
    <property type="protein sequence ID" value="WAR10422.1"/>
    <property type="molecule type" value="Genomic_DNA"/>
</dbReference>
<keyword evidence="1" id="KW-0805">Transcription regulation</keyword>
<keyword evidence="5" id="KW-1185">Reference proteome</keyword>
<dbReference type="InterPro" id="IPR035500">
    <property type="entry name" value="NHR-like_dom_sf"/>
</dbReference>
<evidence type="ECO:0000256" key="2">
    <source>
        <dbReference type="ARBA" id="ARBA00023163"/>
    </source>
</evidence>
<sequence length="108" mass="12337">MKLQEIFIEEKEDAKHLYFRYLPGTVRFITAFAKDIPLFKNLTQSDQRLLIKSGLLEISAISDSTHIEIDGSSLVNRKLNIVIEKDRLENIGLLGSLFKDLEVKTSSK</sequence>
<evidence type="ECO:0000256" key="3">
    <source>
        <dbReference type="ARBA" id="ARBA00023170"/>
    </source>
</evidence>
<protein>
    <submittedName>
        <fullName evidence="4">Uncharacterized protein</fullName>
    </submittedName>
</protein>
<accession>A0ABY7EN74</accession>
<dbReference type="Gene3D" id="1.10.565.10">
    <property type="entry name" value="Retinoid X Receptor"/>
    <property type="match status" value="1"/>
</dbReference>
<dbReference type="SUPFAM" id="SSF48508">
    <property type="entry name" value="Nuclear receptor ligand-binding domain"/>
    <property type="match status" value="1"/>
</dbReference>
<keyword evidence="2" id="KW-0804">Transcription</keyword>
<evidence type="ECO:0000313" key="4">
    <source>
        <dbReference type="EMBL" id="WAR10422.1"/>
    </source>
</evidence>
<proteinExistence type="predicted"/>
<reference evidence="4" key="1">
    <citation type="submission" date="2022-11" db="EMBL/GenBank/DDBJ databases">
        <title>Centuries of genome instability and evolution in soft-shell clam transmissible cancer (bioRxiv).</title>
        <authorList>
            <person name="Hart S.F.M."/>
            <person name="Yonemitsu M.A."/>
            <person name="Giersch R.M."/>
            <person name="Beal B.F."/>
            <person name="Arriagada G."/>
            <person name="Davis B.W."/>
            <person name="Ostrander E.A."/>
            <person name="Goff S.P."/>
            <person name="Metzger M.J."/>
        </authorList>
    </citation>
    <scope>NUCLEOTIDE SEQUENCE</scope>
    <source>
        <strain evidence="4">MELC-2E11</strain>
        <tissue evidence="4">Siphon/mantle</tissue>
    </source>
</reference>
<name>A0ABY7EN74_MYAAR</name>
<evidence type="ECO:0000313" key="5">
    <source>
        <dbReference type="Proteomes" id="UP001164746"/>
    </source>
</evidence>
<dbReference type="Proteomes" id="UP001164746">
    <property type="component" value="Chromosome 7"/>
</dbReference>
<gene>
    <name evidence="4" type="ORF">MAR_035498</name>
</gene>
<keyword evidence="3" id="KW-0675">Receptor</keyword>
<organism evidence="4 5">
    <name type="scientific">Mya arenaria</name>
    <name type="common">Soft-shell clam</name>
    <dbReference type="NCBI Taxonomy" id="6604"/>
    <lineage>
        <taxon>Eukaryota</taxon>
        <taxon>Metazoa</taxon>
        <taxon>Spiralia</taxon>
        <taxon>Lophotrochozoa</taxon>
        <taxon>Mollusca</taxon>
        <taxon>Bivalvia</taxon>
        <taxon>Autobranchia</taxon>
        <taxon>Heteroconchia</taxon>
        <taxon>Euheterodonta</taxon>
        <taxon>Imparidentia</taxon>
        <taxon>Neoheterodontei</taxon>
        <taxon>Myida</taxon>
        <taxon>Myoidea</taxon>
        <taxon>Myidae</taxon>
        <taxon>Mya</taxon>
    </lineage>
</organism>